<comment type="caution">
    <text evidence="15">The sequence shown here is derived from an EMBL/GenBank/DDBJ whole genome shotgun (WGS) entry which is preliminary data.</text>
</comment>
<evidence type="ECO:0000256" key="3">
    <source>
        <dbReference type="ARBA" id="ARBA00005842"/>
    </source>
</evidence>
<evidence type="ECO:0000256" key="4">
    <source>
        <dbReference type="ARBA" id="ARBA00022679"/>
    </source>
</evidence>
<feature type="binding site" evidence="10">
    <location>
        <begin position="10"/>
        <end position="17"/>
    </location>
    <ligand>
        <name>ATP</name>
        <dbReference type="ChEBI" id="CHEBI:30616"/>
    </ligand>
</feature>
<evidence type="ECO:0000256" key="8">
    <source>
        <dbReference type="ARBA" id="ARBA00022842"/>
    </source>
</evidence>
<comment type="function">
    <text evidence="2 10 12">Catalyzes the transfer of a dimethylallyl group onto the adenine at position 37 in tRNAs that read codons beginning with uridine, leading to the formation of N6-(dimethylallyl)adenosine (i(6)A).</text>
</comment>
<evidence type="ECO:0000256" key="7">
    <source>
        <dbReference type="ARBA" id="ARBA00022840"/>
    </source>
</evidence>
<dbReference type="GO" id="GO:0006400">
    <property type="term" value="P:tRNA modification"/>
    <property type="evidence" value="ECO:0007669"/>
    <property type="project" value="TreeGrafter"/>
</dbReference>
<dbReference type="AlphaFoldDB" id="A0A841RI27"/>
<accession>A0A841RI27</accession>
<comment type="caution">
    <text evidence="10">Lacks conserved residue(s) required for the propagation of feature annotation.</text>
</comment>
<dbReference type="FunFam" id="1.10.20.140:FF:000001">
    <property type="entry name" value="tRNA dimethylallyltransferase"/>
    <property type="match status" value="1"/>
</dbReference>
<keyword evidence="14" id="KW-0175">Coiled coil</keyword>
<dbReference type="RefSeq" id="WP_184243820.1">
    <property type="nucleotide sequence ID" value="NZ_BAAACU010000022.1"/>
</dbReference>
<keyword evidence="7 10" id="KW-0067">ATP-binding</keyword>
<dbReference type="Gene3D" id="1.10.20.140">
    <property type="match status" value="1"/>
</dbReference>
<comment type="catalytic activity">
    <reaction evidence="9 10 11">
        <text>adenosine(37) in tRNA + dimethylallyl diphosphate = N(6)-dimethylallyladenosine(37) in tRNA + diphosphate</text>
        <dbReference type="Rhea" id="RHEA:26482"/>
        <dbReference type="Rhea" id="RHEA-COMP:10162"/>
        <dbReference type="Rhea" id="RHEA-COMP:10375"/>
        <dbReference type="ChEBI" id="CHEBI:33019"/>
        <dbReference type="ChEBI" id="CHEBI:57623"/>
        <dbReference type="ChEBI" id="CHEBI:74411"/>
        <dbReference type="ChEBI" id="CHEBI:74415"/>
        <dbReference type="EC" id="2.5.1.75"/>
    </reaction>
</comment>
<dbReference type="Gene3D" id="3.40.50.300">
    <property type="entry name" value="P-loop containing nucleotide triphosphate hydrolases"/>
    <property type="match status" value="1"/>
</dbReference>
<comment type="similarity">
    <text evidence="3 10 13">Belongs to the IPP transferase family.</text>
</comment>
<dbReference type="PANTHER" id="PTHR11088:SF60">
    <property type="entry name" value="TRNA DIMETHYLALLYLTRANSFERASE"/>
    <property type="match status" value="1"/>
</dbReference>
<evidence type="ECO:0000256" key="11">
    <source>
        <dbReference type="RuleBase" id="RU003783"/>
    </source>
</evidence>
<organism evidence="15 16">
    <name type="scientific">Gracilibacillus halotolerans</name>
    <dbReference type="NCBI Taxonomy" id="74386"/>
    <lineage>
        <taxon>Bacteria</taxon>
        <taxon>Bacillati</taxon>
        <taxon>Bacillota</taxon>
        <taxon>Bacilli</taxon>
        <taxon>Bacillales</taxon>
        <taxon>Bacillaceae</taxon>
        <taxon>Gracilibacillus</taxon>
    </lineage>
</organism>
<feature type="coiled-coil region" evidence="14">
    <location>
        <begin position="220"/>
        <end position="272"/>
    </location>
</feature>
<evidence type="ECO:0000256" key="2">
    <source>
        <dbReference type="ARBA" id="ARBA00003213"/>
    </source>
</evidence>
<comment type="cofactor">
    <cofactor evidence="1 10">
        <name>Mg(2+)</name>
        <dbReference type="ChEBI" id="CHEBI:18420"/>
    </cofactor>
</comment>
<dbReference type="NCBIfam" id="TIGR00174">
    <property type="entry name" value="miaA"/>
    <property type="match status" value="1"/>
</dbReference>
<dbReference type="InterPro" id="IPR018022">
    <property type="entry name" value="IPT"/>
</dbReference>
<feature type="region of interest" description="Interaction with substrate tRNA" evidence="10">
    <location>
        <begin position="35"/>
        <end position="38"/>
    </location>
</feature>
<reference evidence="15 16" key="1">
    <citation type="submission" date="2020-08" db="EMBL/GenBank/DDBJ databases">
        <title>Genomic Encyclopedia of Type Strains, Phase IV (KMG-IV): sequencing the most valuable type-strain genomes for metagenomic binning, comparative biology and taxonomic classification.</title>
        <authorList>
            <person name="Goeker M."/>
        </authorList>
    </citation>
    <scope>NUCLEOTIDE SEQUENCE [LARGE SCALE GENOMIC DNA]</scope>
    <source>
        <strain evidence="15 16">DSM 11805</strain>
    </source>
</reference>
<keyword evidence="6 10" id="KW-0547">Nucleotide-binding</keyword>
<evidence type="ECO:0000313" key="16">
    <source>
        <dbReference type="Proteomes" id="UP000572212"/>
    </source>
</evidence>
<sequence length="311" mass="36027">MKEKLVVIVGPTAVGKTALSIEIAEKYNGEVISGDSMQIYRGMDIGTAKITEEEKKGIPHHLIDILSPNEDYSVAQFQKDVQAAIRSISSRGKLPILVGGTGLYIQSVLYDYQFSKQQRDEAIQEKIEQELEKYGVNHVYKRLKEVDPEQAQKIHPNNTRRLIRALEVYEQTGLTLSEYQKKQSNEMQFDAFLIGLEMDRVLLYDRINQRIDLMMEQGLLDEVEGLLNNTNENAQAMKAIGYKEFIPYFRGEQSLEETVELLKRNSRRYAKRQFTWFKNKLPVHWYSMLPTEKDNVFQNILHDLAGFLKEK</sequence>
<name>A0A841RI27_9BACI</name>
<keyword evidence="4 10" id="KW-0808">Transferase</keyword>
<keyword evidence="8 10" id="KW-0460">Magnesium</keyword>
<comment type="subunit">
    <text evidence="10">Monomer.</text>
</comment>
<dbReference type="InterPro" id="IPR039657">
    <property type="entry name" value="Dimethylallyltransferase"/>
</dbReference>
<dbReference type="EMBL" id="JACHON010000001">
    <property type="protein sequence ID" value="MBB6511517.1"/>
    <property type="molecule type" value="Genomic_DNA"/>
</dbReference>
<dbReference type="InterPro" id="IPR027417">
    <property type="entry name" value="P-loop_NTPase"/>
</dbReference>
<evidence type="ECO:0000256" key="10">
    <source>
        <dbReference type="HAMAP-Rule" id="MF_00185"/>
    </source>
</evidence>
<dbReference type="Proteomes" id="UP000572212">
    <property type="component" value="Unassembled WGS sequence"/>
</dbReference>
<dbReference type="HAMAP" id="MF_00185">
    <property type="entry name" value="IPP_trans"/>
    <property type="match status" value="1"/>
</dbReference>
<dbReference type="Pfam" id="PF01715">
    <property type="entry name" value="IPPT"/>
    <property type="match status" value="1"/>
</dbReference>
<protein>
    <recommendedName>
        <fullName evidence="10">tRNA dimethylallyltransferase</fullName>
        <ecNumber evidence="10">2.5.1.75</ecNumber>
    </recommendedName>
    <alternativeName>
        <fullName evidence="10">Dimethylallyl diphosphate:tRNA dimethylallyltransferase</fullName>
        <shortName evidence="10">DMAPP:tRNA dimethylallyltransferase</shortName>
        <shortName evidence="10">DMATase</shortName>
    </alternativeName>
    <alternativeName>
        <fullName evidence="10">Isopentenyl-diphosphate:tRNA isopentenyltransferase</fullName>
        <shortName evidence="10">IPP transferase</shortName>
        <shortName evidence="10">IPPT</shortName>
        <shortName evidence="10">IPTase</shortName>
    </alternativeName>
</protein>
<dbReference type="GO" id="GO:0052381">
    <property type="term" value="F:tRNA dimethylallyltransferase activity"/>
    <property type="evidence" value="ECO:0007669"/>
    <property type="project" value="UniProtKB-UniRule"/>
</dbReference>
<evidence type="ECO:0000313" key="15">
    <source>
        <dbReference type="EMBL" id="MBB6511517.1"/>
    </source>
</evidence>
<keyword evidence="5 10" id="KW-0819">tRNA processing</keyword>
<keyword evidence="16" id="KW-1185">Reference proteome</keyword>
<gene>
    <name evidence="10" type="primary">miaA</name>
    <name evidence="15" type="ORF">GGQ92_000284</name>
</gene>
<evidence type="ECO:0000256" key="14">
    <source>
        <dbReference type="SAM" id="Coils"/>
    </source>
</evidence>
<evidence type="ECO:0000256" key="12">
    <source>
        <dbReference type="RuleBase" id="RU003784"/>
    </source>
</evidence>
<evidence type="ECO:0000256" key="5">
    <source>
        <dbReference type="ARBA" id="ARBA00022694"/>
    </source>
</evidence>
<evidence type="ECO:0000256" key="13">
    <source>
        <dbReference type="RuleBase" id="RU003785"/>
    </source>
</evidence>
<dbReference type="GO" id="GO:0005524">
    <property type="term" value="F:ATP binding"/>
    <property type="evidence" value="ECO:0007669"/>
    <property type="project" value="UniProtKB-UniRule"/>
</dbReference>
<evidence type="ECO:0000256" key="1">
    <source>
        <dbReference type="ARBA" id="ARBA00001946"/>
    </source>
</evidence>
<proteinExistence type="inferred from homology"/>
<evidence type="ECO:0000256" key="6">
    <source>
        <dbReference type="ARBA" id="ARBA00022741"/>
    </source>
</evidence>
<dbReference type="PANTHER" id="PTHR11088">
    <property type="entry name" value="TRNA DIMETHYLALLYLTRANSFERASE"/>
    <property type="match status" value="1"/>
</dbReference>
<evidence type="ECO:0000256" key="9">
    <source>
        <dbReference type="ARBA" id="ARBA00049563"/>
    </source>
</evidence>
<dbReference type="EC" id="2.5.1.75" evidence="10"/>
<feature type="site" description="Interaction with substrate tRNA" evidence="10">
    <location>
        <position position="101"/>
    </location>
</feature>
<dbReference type="SUPFAM" id="SSF52540">
    <property type="entry name" value="P-loop containing nucleoside triphosphate hydrolases"/>
    <property type="match status" value="1"/>
</dbReference>
<feature type="binding site" evidence="10">
    <location>
        <begin position="12"/>
        <end position="17"/>
    </location>
    <ligand>
        <name>substrate</name>
    </ligand>
</feature>